<gene>
    <name evidence="15" type="primary">atpF</name>
    <name evidence="18" type="ORF">BSZ37_18970</name>
</gene>
<protein>
    <recommendedName>
        <fullName evidence="15">ATP synthase subunit b</fullName>
    </recommendedName>
    <alternativeName>
        <fullName evidence="15">ATP synthase F(0) sector subunit b</fullName>
    </alternativeName>
    <alternativeName>
        <fullName evidence="15">ATPase subunit I</fullName>
    </alternativeName>
    <alternativeName>
        <fullName evidence="15">F-type ATPase subunit b</fullName>
        <shortName evidence="15">F-ATPase subunit b</shortName>
    </alternativeName>
</protein>
<dbReference type="NCBIfam" id="TIGR01144">
    <property type="entry name" value="ATP_synt_b"/>
    <property type="match status" value="1"/>
</dbReference>
<evidence type="ECO:0000256" key="11">
    <source>
        <dbReference type="ARBA" id="ARBA00025198"/>
    </source>
</evidence>
<keyword evidence="4 15" id="KW-0138">CF(0)</keyword>
<dbReference type="EMBL" id="MQWD01000001">
    <property type="protein sequence ID" value="PAP78354.1"/>
    <property type="molecule type" value="Genomic_DNA"/>
</dbReference>
<evidence type="ECO:0000256" key="10">
    <source>
        <dbReference type="ARBA" id="ARBA00023310"/>
    </source>
</evidence>
<keyword evidence="8 15" id="KW-0406">Ion transport</keyword>
<comment type="caution">
    <text evidence="18">The sequence shown here is derived from an EMBL/GenBank/DDBJ whole genome shotgun (WGS) entry which is preliminary data.</text>
</comment>
<dbReference type="HAMAP" id="MF_01398">
    <property type="entry name" value="ATP_synth_b_bprime"/>
    <property type="match status" value="1"/>
</dbReference>
<reference evidence="18 19" key="1">
    <citation type="submission" date="2016-11" db="EMBL/GenBank/DDBJ databases">
        <title>Study of marine rhodopsin-containing bacteria.</title>
        <authorList>
            <person name="Yoshizawa S."/>
            <person name="Kumagai Y."/>
            <person name="Kogure K."/>
        </authorList>
    </citation>
    <scope>NUCLEOTIDE SEQUENCE [LARGE SCALE GENOMIC DNA]</scope>
    <source>
        <strain evidence="18 19">SAORIC-28</strain>
    </source>
</reference>
<evidence type="ECO:0000256" key="14">
    <source>
        <dbReference type="ARBA" id="ARBA00037847"/>
    </source>
</evidence>
<keyword evidence="10 15" id="KW-0066">ATP synthesis</keyword>
<dbReference type="GO" id="GO:0046961">
    <property type="term" value="F:proton-transporting ATPase activity, rotational mechanism"/>
    <property type="evidence" value="ECO:0007669"/>
    <property type="project" value="TreeGrafter"/>
</dbReference>
<evidence type="ECO:0000256" key="7">
    <source>
        <dbReference type="ARBA" id="ARBA00022989"/>
    </source>
</evidence>
<evidence type="ECO:0000256" key="2">
    <source>
        <dbReference type="ARBA" id="ARBA00022448"/>
    </source>
</evidence>
<evidence type="ECO:0000256" key="6">
    <source>
        <dbReference type="ARBA" id="ARBA00022781"/>
    </source>
</evidence>
<evidence type="ECO:0000256" key="15">
    <source>
        <dbReference type="HAMAP-Rule" id="MF_01398"/>
    </source>
</evidence>
<proteinExistence type="inferred from homology"/>
<name>A0A271J5K7_9BACT</name>
<keyword evidence="9 15" id="KW-0472">Membrane</keyword>
<evidence type="ECO:0000256" key="4">
    <source>
        <dbReference type="ARBA" id="ARBA00022547"/>
    </source>
</evidence>
<keyword evidence="7 15" id="KW-1133">Transmembrane helix</keyword>
<dbReference type="CDD" id="cd06503">
    <property type="entry name" value="ATP-synt_Fo_b"/>
    <property type="match status" value="1"/>
</dbReference>
<keyword evidence="17" id="KW-0175">Coiled coil</keyword>
<keyword evidence="6 15" id="KW-0375">Hydrogen ion transport</keyword>
<dbReference type="InterPro" id="IPR050059">
    <property type="entry name" value="ATP_synthase_B_chain"/>
</dbReference>
<dbReference type="InterPro" id="IPR005864">
    <property type="entry name" value="ATP_synth_F0_bsu_bac"/>
</dbReference>
<feature type="coiled-coil region" evidence="17">
    <location>
        <begin position="50"/>
        <end position="125"/>
    </location>
</feature>
<keyword evidence="19" id="KW-1185">Reference proteome</keyword>
<dbReference type="PANTHER" id="PTHR33445">
    <property type="entry name" value="ATP SYNTHASE SUBUNIT B', CHLOROPLASTIC"/>
    <property type="match status" value="1"/>
</dbReference>
<dbReference type="RefSeq" id="WP_095512039.1">
    <property type="nucleotide sequence ID" value="NZ_MQWD01000001.1"/>
</dbReference>
<accession>A0A271J5K7</accession>
<dbReference type="GO" id="GO:0045259">
    <property type="term" value="C:proton-transporting ATP synthase complex"/>
    <property type="evidence" value="ECO:0007669"/>
    <property type="project" value="UniProtKB-KW"/>
</dbReference>
<dbReference type="GO" id="GO:0005886">
    <property type="term" value="C:plasma membrane"/>
    <property type="evidence" value="ECO:0007669"/>
    <property type="project" value="UniProtKB-SubCell"/>
</dbReference>
<keyword evidence="3 15" id="KW-1003">Cell membrane</keyword>
<organism evidence="18 19">
    <name type="scientific">Rubrivirga marina</name>
    <dbReference type="NCBI Taxonomy" id="1196024"/>
    <lineage>
        <taxon>Bacteria</taxon>
        <taxon>Pseudomonadati</taxon>
        <taxon>Rhodothermota</taxon>
        <taxon>Rhodothermia</taxon>
        <taxon>Rhodothermales</taxon>
        <taxon>Rubricoccaceae</taxon>
        <taxon>Rubrivirga</taxon>
    </lineage>
</organism>
<evidence type="ECO:0000256" key="12">
    <source>
        <dbReference type="ARBA" id="ARBA00025614"/>
    </source>
</evidence>
<dbReference type="GO" id="GO:0046933">
    <property type="term" value="F:proton-transporting ATP synthase activity, rotational mechanism"/>
    <property type="evidence" value="ECO:0007669"/>
    <property type="project" value="UniProtKB-UniRule"/>
</dbReference>
<dbReference type="Pfam" id="PF00430">
    <property type="entry name" value="ATP-synt_B"/>
    <property type="match status" value="1"/>
</dbReference>
<keyword evidence="2 15" id="KW-0813">Transport</keyword>
<evidence type="ECO:0000256" key="5">
    <source>
        <dbReference type="ARBA" id="ARBA00022692"/>
    </source>
</evidence>
<evidence type="ECO:0000256" key="9">
    <source>
        <dbReference type="ARBA" id="ARBA00023136"/>
    </source>
</evidence>
<sequence length="169" mass="18379">MALVLAASLLSANFGLAIWLGIAFLLLMFLLGKFAWGPITSALDEREQTIEASITRAEAALAEAKQLQSDNEAARREAEGQAQRILADARDEAARQREAAKADLAAELTEQRERASADIERQKQQALGELRAEVAALAVGAAEKILRKEIDAEQQRGLVDQFIADLPQN</sequence>
<dbReference type="Proteomes" id="UP000216339">
    <property type="component" value="Unassembled WGS sequence"/>
</dbReference>
<comment type="subcellular location">
    <subcellularLocation>
        <location evidence="15">Cell membrane</location>
        <topology evidence="15">Single-pass membrane protein</topology>
    </subcellularLocation>
    <subcellularLocation>
        <location evidence="14">Endomembrane system</location>
        <topology evidence="14">Single-pass membrane protein</topology>
    </subcellularLocation>
</comment>
<feature type="transmembrane region" description="Helical" evidence="15">
    <location>
        <begin position="12"/>
        <end position="31"/>
    </location>
</feature>
<evidence type="ECO:0000313" key="19">
    <source>
        <dbReference type="Proteomes" id="UP000216339"/>
    </source>
</evidence>
<evidence type="ECO:0000256" key="8">
    <source>
        <dbReference type="ARBA" id="ARBA00023065"/>
    </source>
</evidence>
<comment type="function">
    <text evidence="12">Component of the F(0) channel, it forms part of the peripheral stalk, linking F(1) to F(0). The b'-subunit is a diverged and duplicated form of b found in plants and photosynthetic bacteria.</text>
</comment>
<comment type="similarity">
    <text evidence="1 15 16">Belongs to the ATPase B chain family.</text>
</comment>
<evidence type="ECO:0000256" key="16">
    <source>
        <dbReference type="RuleBase" id="RU003848"/>
    </source>
</evidence>
<comment type="subunit">
    <text evidence="15">F-type ATPases have 2 components, F(1) - the catalytic core - and F(0) - the membrane proton channel. F(1) has five subunits: alpha(3), beta(3), gamma(1), delta(1), epsilon(1). F(0) has three main subunits: a(1), b(2) and c(10-14). The alpha and beta chains form an alternating ring which encloses part of the gamma chain. F(1) is attached to F(0) by a central stalk formed by the gamma and epsilon chains, while a peripheral stalk is formed by the delta and b chains.</text>
</comment>
<evidence type="ECO:0000313" key="18">
    <source>
        <dbReference type="EMBL" id="PAP78354.1"/>
    </source>
</evidence>
<evidence type="ECO:0000256" key="17">
    <source>
        <dbReference type="SAM" id="Coils"/>
    </source>
</evidence>
<comment type="function">
    <text evidence="11 15">F(1)F(0) ATP synthase produces ATP from ADP in the presence of a proton or sodium gradient. F-type ATPases consist of two structural domains, F(1) containing the extramembraneous catalytic core and F(0) containing the membrane proton channel, linked together by a central stalk and a peripheral stalk. During catalysis, ATP synthesis in the catalytic domain of F(1) is coupled via a rotary mechanism of the central stalk subunits to proton translocation.</text>
</comment>
<dbReference type="InterPro" id="IPR002146">
    <property type="entry name" value="ATP_synth_b/b'su_bac/chlpt"/>
</dbReference>
<dbReference type="AlphaFoldDB" id="A0A271J5K7"/>
<comment type="subunit">
    <text evidence="13">F-type ATPases have 2 components, F(1) - the catalytic core - and F(0) - the membrane proton channel. F(1) has five subunits: alpha(3), beta(3), gamma(1), delta(1), epsilon(1). F(0) has four main subunits: a(1), b(2) and c(10-14). The alpha and beta chains form an alternating ring which encloses part of the gamma chain. F(1) is attached to F(0) by a central stalk formed by the gamma and epsilon chains, while a peripheral stalk is formed by the delta and b chains.</text>
</comment>
<dbReference type="PANTHER" id="PTHR33445:SF1">
    <property type="entry name" value="ATP SYNTHASE SUBUNIT B"/>
    <property type="match status" value="1"/>
</dbReference>
<evidence type="ECO:0000256" key="3">
    <source>
        <dbReference type="ARBA" id="ARBA00022475"/>
    </source>
</evidence>
<evidence type="ECO:0000256" key="13">
    <source>
        <dbReference type="ARBA" id="ARBA00026054"/>
    </source>
</evidence>
<evidence type="ECO:0000256" key="1">
    <source>
        <dbReference type="ARBA" id="ARBA00005513"/>
    </source>
</evidence>
<keyword evidence="5 15" id="KW-0812">Transmembrane</keyword>
<dbReference type="GO" id="GO:0012505">
    <property type="term" value="C:endomembrane system"/>
    <property type="evidence" value="ECO:0007669"/>
    <property type="project" value="UniProtKB-SubCell"/>
</dbReference>